<evidence type="ECO:0000313" key="2">
    <source>
        <dbReference type="Proteomes" id="UP000676336"/>
    </source>
</evidence>
<proteinExistence type="predicted"/>
<reference evidence="1" key="1">
    <citation type="submission" date="2021-02" db="EMBL/GenBank/DDBJ databases">
        <authorList>
            <person name="Nowell W R."/>
        </authorList>
    </citation>
    <scope>NUCLEOTIDE SEQUENCE</scope>
</reference>
<accession>A0A8S3CZK9</accession>
<dbReference type="AlphaFoldDB" id="A0A8S3CZK9"/>
<evidence type="ECO:0000313" key="1">
    <source>
        <dbReference type="EMBL" id="CAF4966420.1"/>
    </source>
</evidence>
<dbReference type="EMBL" id="CAJOBI010192678">
    <property type="protein sequence ID" value="CAF4966420.1"/>
    <property type="molecule type" value="Genomic_DNA"/>
</dbReference>
<dbReference type="Proteomes" id="UP000676336">
    <property type="component" value="Unassembled WGS sequence"/>
</dbReference>
<organism evidence="1 2">
    <name type="scientific">Rotaria magnacalcarata</name>
    <dbReference type="NCBI Taxonomy" id="392030"/>
    <lineage>
        <taxon>Eukaryota</taxon>
        <taxon>Metazoa</taxon>
        <taxon>Spiralia</taxon>
        <taxon>Gnathifera</taxon>
        <taxon>Rotifera</taxon>
        <taxon>Eurotatoria</taxon>
        <taxon>Bdelloidea</taxon>
        <taxon>Philodinida</taxon>
        <taxon>Philodinidae</taxon>
        <taxon>Rotaria</taxon>
    </lineage>
</organism>
<name>A0A8S3CZK9_9BILA</name>
<feature type="non-terminal residue" evidence="1">
    <location>
        <position position="45"/>
    </location>
</feature>
<protein>
    <submittedName>
        <fullName evidence="1">Uncharacterized protein</fullName>
    </submittedName>
</protein>
<gene>
    <name evidence="1" type="ORF">SMN809_LOCUS54914</name>
</gene>
<sequence length="45" mass="4738">MTTVSEAVAMGPIVEPPCVLFISPIETSLKTFVDTMVTDIVLAGI</sequence>
<comment type="caution">
    <text evidence="1">The sequence shown here is derived from an EMBL/GenBank/DDBJ whole genome shotgun (WGS) entry which is preliminary data.</text>
</comment>